<dbReference type="Proteomes" id="UP001488838">
    <property type="component" value="Unassembled WGS sequence"/>
</dbReference>
<evidence type="ECO:0000256" key="2">
    <source>
        <dbReference type="ARBA" id="ARBA00022499"/>
    </source>
</evidence>
<gene>
    <name evidence="10" type="ORF">U0070_022967</name>
</gene>
<comment type="subunit">
    <text evidence="9">Component of the large ribosomal subunit. Interacts with DHX33.</text>
</comment>
<comment type="caution">
    <text evidence="10">The sequence shown here is derived from an EMBL/GenBank/DDBJ whole genome shotgun (WGS) entry which is preliminary data.</text>
</comment>
<evidence type="ECO:0000256" key="6">
    <source>
        <dbReference type="ARBA" id="ARBA00023274"/>
    </source>
</evidence>
<dbReference type="FunFam" id="2.40.30.10:FF:000079">
    <property type="entry name" value="60S ribosomal protein L3"/>
    <property type="match status" value="1"/>
</dbReference>
<keyword evidence="4" id="KW-0689">Ribosomal protein</keyword>
<evidence type="ECO:0000256" key="8">
    <source>
        <dbReference type="ARBA" id="ARBA00035354"/>
    </source>
</evidence>
<sequence length="204" mass="22519">MGYKAGLTNIVREVDRPGSNVNKKGVVEAVTIVESPPLDDMGQKQLEKGFNSTSVKYCHAIRIIAAHSEASASSAPEGGTLDQRGYHHPTEINKKIYKIGQGYPIKNGKLIKNNSSVVYGPSDKNMNPLGGFVHYRVVTNDFVMLEGGRALKSDLKLTDTTSKFSHGRFQTMEEKKAFVGPLRKESIAKEEVTSISKRYDEKML</sequence>
<dbReference type="GO" id="GO:0003723">
    <property type="term" value="F:RNA binding"/>
    <property type="evidence" value="ECO:0007669"/>
    <property type="project" value="TreeGrafter"/>
</dbReference>
<protein>
    <recommendedName>
        <fullName evidence="8">60S ribosomal protein L3</fullName>
    </recommendedName>
</protein>
<proteinExistence type="inferred from homology"/>
<evidence type="ECO:0000313" key="10">
    <source>
        <dbReference type="EMBL" id="KAK7810631.1"/>
    </source>
</evidence>
<evidence type="ECO:0000256" key="5">
    <source>
        <dbReference type="ARBA" id="ARBA00022990"/>
    </source>
</evidence>
<dbReference type="Gene3D" id="2.40.30.10">
    <property type="entry name" value="Translation factors"/>
    <property type="match status" value="3"/>
</dbReference>
<keyword evidence="11" id="KW-1185">Reference proteome</keyword>
<dbReference type="GO" id="GO:0022625">
    <property type="term" value="C:cytosolic large ribosomal subunit"/>
    <property type="evidence" value="ECO:0007669"/>
    <property type="project" value="TreeGrafter"/>
</dbReference>
<evidence type="ECO:0000256" key="4">
    <source>
        <dbReference type="ARBA" id="ARBA00022980"/>
    </source>
</evidence>
<evidence type="ECO:0000256" key="3">
    <source>
        <dbReference type="ARBA" id="ARBA00022843"/>
    </source>
</evidence>
<dbReference type="GO" id="GO:0006412">
    <property type="term" value="P:translation"/>
    <property type="evidence" value="ECO:0007669"/>
    <property type="project" value="InterPro"/>
</dbReference>
<dbReference type="AlphaFoldDB" id="A0AAW0I870"/>
<keyword evidence="6" id="KW-0687">Ribonucleoprotein</keyword>
<accession>A0AAW0I870</accession>
<comment type="similarity">
    <text evidence="1">Belongs to the universal ribosomal protein uL3 family.</text>
</comment>
<name>A0AAW0I870_MYOGA</name>
<dbReference type="PANTHER" id="PTHR11363:SF4">
    <property type="entry name" value="LARGE RIBOSOMAL SUBUNIT PROTEIN UL3"/>
    <property type="match status" value="1"/>
</dbReference>
<dbReference type="InterPro" id="IPR009000">
    <property type="entry name" value="Transl_B-barrel_sf"/>
</dbReference>
<dbReference type="Pfam" id="PF00297">
    <property type="entry name" value="Ribosomal_L3"/>
    <property type="match status" value="2"/>
</dbReference>
<organism evidence="10 11">
    <name type="scientific">Myodes glareolus</name>
    <name type="common">Bank vole</name>
    <name type="synonym">Clethrionomys glareolus</name>
    <dbReference type="NCBI Taxonomy" id="447135"/>
    <lineage>
        <taxon>Eukaryota</taxon>
        <taxon>Metazoa</taxon>
        <taxon>Chordata</taxon>
        <taxon>Craniata</taxon>
        <taxon>Vertebrata</taxon>
        <taxon>Euteleostomi</taxon>
        <taxon>Mammalia</taxon>
        <taxon>Eutheria</taxon>
        <taxon>Euarchontoglires</taxon>
        <taxon>Glires</taxon>
        <taxon>Rodentia</taxon>
        <taxon>Myomorpha</taxon>
        <taxon>Muroidea</taxon>
        <taxon>Cricetidae</taxon>
        <taxon>Arvicolinae</taxon>
        <taxon>Myodes</taxon>
    </lineage>
</organism>
<dbReference type="EMBL" id="JBBHLL010000191">
    <property type="protein sequence ID" value="KAK7810631.1"/>
    <property type="molecule type" value="Genomic_DNA"/>
</dbReference>
<evidence type="ECO:0000256" key="9">
    <source>
        <dbReference type="ARBA" id="ARBA00046482"/>
    </source>
</evidence>
<dbReference type="GO" id="GO:0003735">
    <property type="term" value="F:structural constituent of ribosome"/>
    <property type="evidence" value="ECO:0007669"/>
    <property type="project" value="InterPro"/>
</dbReference>
<evidence type="ECO:0000256" key="7">
    <source>
        <dbReference type="ARBA" id="ARBA00034092"/>
    </source>
</evidence>
<dbReference type="PANTHER" id="PTHR11363">
    <property type="entry name" value="60S RIBOSOMAL PROTEIN L3-RELATED"/>
    <property type="match status" value="1"/>
</dbReference>
<dbReference type="InterPro" id="IPR045077">
    <property type="entry name" value="L3_arc_euk"/>
</dbReference>
<keyword evidence="5" id="KW-0007">Acetylation</keyword>
<comment type="function">
    <text evidence="7">Component of the large ribosomal subunit. The ribosome is a large ribonucleoprotein complex responsible for the synthesis of proteins in the cell.</text>
</comment>
<dbReference type="SUPFAM" id="SSF50447">
    <property type="entry name" value="Translation proteins"/>
    <property type="match status" value="2"/>
</dbReference>
<reference evidence="10 11" key="1">
    <citation type="journal article" date="2023" name="bioRxiv">
        <title>Conserved and derived expression patterns and positive selection on dental genes reveal complex evolutionary context of ever-growing rodent molars.</title>
        <authorList>
            <person name="Calamari Z.T."/>
            <person name="Song A."/>
            <person name="Cohen E."/>
            <person name="Akter M."/>
            <person name="Roy R.D."/>
            <person name="Hallikas O."/>
            <person name="Christensen M.M."/>
            <person name="Li P."/>
            <person name="Marangoni P."/>
            <person name="Jernvall J."/>
            <person name="Klein O.D."/>
        </authorList>
    </citation>
    <scope>NUCLEOTIDE SEQUENCE [LARGE SCALE GENOMIC DNA]</scope>
    <source>
        <strain evidence="10">V071</strain>
    </source>
</reference>
<evidence type="ECO:0000313" key="11">
    <source>
        <dbReference type="Proteomes" id="UP001488838"/>
    </source>
</evidence>
<evidence type="ECO:0000256" key="1">
    <source>
        <dbReference type="ARBA" id="ARBA00006540"/>
    </source>
</evidence>
<keyword evidence="2" id="KW-1017">Isopeptide bond</keyword>
<dbReference type="FunFam" id="2.40.30.10:FF:000351">
    <property type="entry name" value="Ribosomal protein L3"/>
    <property type="match status" value="1"/>
</dbReference>
<keyword evidence="3" id="KW-0832">Ubl conjugation</keyword>
<dbReference type="InterPro" id="IPR000597">
    <property type="entry name" value="Ribosomal_uL3"/>
</dbReference>